<gene>
    <name evidence="8" type="ORF">ACFQQG_09220</name>
</gene>
<dbReference type="InterPro" id="IPR052162">
    <property type="entry name" value="Sensor_kinase/Photoreceptor"/>
</dbReference>
<comment type="caution">
    <text evidence="8">The sequence shown here is derived from an EMBL/GenBank/DDBJ whole genome shotgun (WGS) entry which is preliminary data.</text>
</comment>
<dbReference type="CDD" id="cd00130">
    <property type="entry name" value="PAS"/>
    <property type="match status" value="1"/>
</dbReference>
<dbReference type="SMART" id="SM00086">
    <property type="entry name" value="PAC"/>
    <property type="match status" value="2"/>
</dbReference>
<dbReference type="EC" id="2.7.13.3" evidence="2"/>
<evidence type="ECO:0000256" key="1">
    <source>
        <dbReference type="ARBA" id="ARBA00000085"/>
    </source>
</evidence>
<dbReference type="Pfam" id="PF08448">
    <property type="entry name" value="PAS_4"/>
    <property type="match status" value="1"/>
</dbReference>
<evidence type="ECO:0000313" key="8">
    <source>
        <dbReference type="EMBL" id="MFC7058324.1"/>
    </source>
</evidence>
<accession>A0ABD5W1M6</accession>
<dbReference type="Gene3D" id="1.10.287.130">
    <property type="match status" value="1"/>
</dbReference>
<sequence length="380" mass="41533">MYIETWDGKRVPVEINAQRIEANNRTLVLGVFRDISTRIDRENQLKEATARLNTLVDATPFPVAVLDPEGTVQLWNQAAEETFGYGAEEIVGTQYPLFVDDEQFQSLFERVLDGGTVGGCEAVHRARDGSRLDVELYARPLYEDGEITGSIGSAIDITDRKRRNQQLDVLHRLLRHNLRNKLTIIQGYASMLQSGESVDNAAREDAVEKILAATAELSDLSTHAVQSRTLSSAAGSARTDLSTLLANLRETDAAVSEATVEVPTVEAQAVVSKQAVDALSRLLTRIVEYIETPTIDLAVEIRDRYVQLDIHGETALLAGGDAELIRNGTETDLRHGSDLDVARTYLAVTGVGGDIIPLDSASGPRSLRVEIPRLEAESSD</sequence>
<dbReference type="NCBIfam" id="TIGR00229">
    <property type="entry name" value="sensory_box"/>
    <property type="match status" value="1"/>
</dbReference>
<keyword evidence="5" id="KW-0418">Kinase</keyword>
<dbReference type="InterPro" id="IPR036097">
    <property type="entry name" value="HisK_dim/P_sf"/>
</dbReference>
<dbReference type="GO" id="GO:0004673">
    <property type="term" value="F:protein histidine kinase activity"/>
    <property type="evidence" value="ECO:0007669"/>
    <property type="project" value="UniProtKB-EC"/>
</dbReference>
<dbReference type="PROSITE" id="PS50112">
    <property type="entry name" value="PAS"/>
    <property type="match status" value="1"/>
</dbReference>
<keyword evidence="4" id="KW-0808">Transferase</keyword>
<evidence type="ECO:0000256" key="4">
    <source>
        <dbReference type="ARBA" id="ARBA00022679"/>
    </source>
</evidence>
<dbReference type="RefSeq" id="WP_382185202.1">
    <property type="nucleotide sequence ID" value="NZ_JBHSZI010000001.1"/>
</dbReference>
<protein>
    <recommendedName>
        <fullName evidence="2">histidine kinase</fullName>
        <ecNumber evidence="2">2.7.13.3</ecNumber>
    </recommendedName>
</protein>
<dbReference type="InterPro" id="IPR000014">
    <property type="entry name" value="PAS"/>
</dbReference>
<dbReference type="AlphaFoldDB" id="A0ABD5W1M6"/>
<keyword evidence="3" id="KW-0597">Phosphoprotein</keyword>
<dbReference type="InterPro" id="IPR001610">
    <property type="entry name" value="PAC"/>
</dbReference>
<reference evidence="8 9" key="1">
    <citation type="journal article" date="2019" name="Int. J. Syst. Evol. Microbiol.">
        <title>The Global Catalogue of Microorganisms (GCM) 10K type strain sequencing project: providing services to taxonomists for standard genome sequencing and annotation.</title>
        <authorList>
            <consortium name="The Broad Institute Genomics Platform"/>
            <consortium name="The Broad Institute Genome Sequencing Center for Infectious Disease"/>
            <person name="Wu L."/>
            <person name="Ma J."/>
        </authorList>
    </citation>
    <scope>NUCLEOTIDE SEQUENCE [LARGE SCALE GENOMIC DNA]</scope>
    <source>
        <strain evidence="8 9">JCM 30072</strain>
    </source>
</reference>
<dbReference type="InterPro" id="IPR013656">
    <property type="entry name" value="PAS_4"/>
</dbReference>
<evidence type="ECO:0000313" key="9">
    <source>
        <dbReference type="Proteomes" id="UP001596445"/>
    </source>
</evidence>
<evidence type="ECO:0000256" key="5">
    <source>
        <dbReference type="ARBA" id="ARBA00022777"/>
    </source>
</evidence>
<dbReference type="InterPro" id="IPR035965">
    <property type="entry name" value="PAS-like_dom_sf"/>
</dbReference>
<evidence type="ECO:0000259" key="7">
    <source>
        <dbReference type="PROSITE" id="PS50113"/>
    </source>
</evidence>
<proteinExistence type="predicted"/>
<dbReference type="EMBL" id="JBHSZI010000001">
    <property type="protein sequence ID" value="MFC7058324.1"/>
    <property type="molecule type" value="Genomic_DNA"/>
</dbReference>
<dbReference type="SUPFAM" id="SSF55785">
    <property type="entry name" value="PYP-like sensor domain (PAS domain)"/>
    <property type="match status" value="2"/>
</dbReference>
<keyword evidence="9" id="KW-1185">Reference proteome</keyword>
<dbReference type="SMART" id="SM00091">
    <property type="entry name" value="PAS"/>
    <property type="match status" value="1"/>
</dbReference>
<evidence type="ECO:0000256" key="2">
    <source>
        <dbReference type="ARBA" id="ARBA00012438"/>
    </source>
</evidence>
<dbReference type="Proteomes" id="UP001596445">
    <property type="component" value="Unassembled WGS sequence"/>
</dbReference>
<dbReference type="PROSITE" id="PS50113">
    <property type="entry name" value="PAC"/>
    <property type="match status" value="1"/>
</dbReference>
<comment type="catalytic activity">
    <reaction evidence="1">
        <text>ATP + protein L-histidine = ADP + protein N-phospho-L-histidine.</text>
        <dbReference type="EC" id="2.7.13.3"/>
    </reaction>
</comment>
<organism evidence="8 9">
    <name type="scientific">Halovenus salina</name>
    <dbReference type="NCBI Taxonomy" id="1510225"/>
    <lineage>
        <taxon>Archaea</taxon>
        <taxon>Methanobacteriati</taxon>
        <taxon>Methanobacteriota</taxon>
        <taxon>Stenosarchaea group</taxon>
        <taxon>Halobacteria</taxon>
        <taxon>Halobacteriales</taxon>
        <taxon>Haloarculaceae</taxon>
        <taxon>Halovenus</taxon>
    </lineage>
</organism>
<dbReference type="PANTHER" id="PTHR43304">
    <property type="entry name" value="PHYTOCHROME-LIKE PROTEIN CPH1"/>
    <property type="match status" value="1"/>
</dbReference>
<dbReference type="Gene3D" id="3.30.450.20">
    <property type="entry name" value="PAS domain"/>
    <property type="match status" value="2"/>
</dbReference>
<feature type="domain" description="PAC" evidence="7">
    <location>
        <begin position="118"/>
        <end position="169"/>
    </location>
</feature>
<dbReference type="Pfam" id="PF13426">
    <property type="entry name" value="PAS_9"/>
    <property type="match status" value="1"/>
</dbReference>
<dbReference type="PANTHER" id="PTHR43304:SF1">
    <property type="entry name" value="PAC DOMAIN-CONTAINING PROTEIN"/>
    <property type="match status" value="1"/>
</dbReference>
<evidence type="ECO:0000259" key="6">
    <source>
        <dbReference type="PROSITE" id="PS50112"/>
    </source>
</evidence>
<name>A0ABD5W1M6_9EURY</name>
<dbReference type="InterPro" id="IPR000700">
    <property type="entry name" value="PAS-assoc_C"/>
</dbReference>
<feature type="domain" description="PAS" evidence="6">
    <location>
        <begin position="48"/>
        <end position="92"/>
    </location>
</feature>
<dbReference type="SUPFAM" id="SSF47384">
    <property type="entry name" value="Homodimeric domain of signal transducing histidine kinase"/>
    <property type="match status" value="1"/>
</dbReference>
<evidence type="ECO:0000256" key="3">
    <source>
        <dbReference type="ARBA" id="ARBA00022553"/>
    </source>
</evidence>